<evidence type="ECO:0000313" key="5">
    <source>
        <dbReference type="EMBL" id="SJZ44228.1"/>
    </source>
</evidence>
<keyword evidence="6" id="KW-1185">Reference proteome</keyword>
<proteinExistence type="predicted"/>
<evidence type="ECO:0000256" key="1">
    <source>
        <dbReference type="ARBA" id="ARBA00022679"/>
    </source>
</evidence>
<evidence type="ECO:0000256" key="4">
    <source>
        <dbReference type="ARBA" id="ARBA00022932"/>
    </source>
</evidence>
<dbReference type="GO" id="GO:0003887">
    <property type="term" value="F:DNA-directed DNA polymerase activity"/>
    <property type="evidence" value="ECO:0007669"/>
    <property type="project" value="UniProtKB-KW"/>
</dbReference>
<evidence type="ECO:0000256" key="3">
    <source>
        <dbReference type="ARBA" id="ARBA00022705"/>
    </source>
</evidence>
<gene>
    <name evidence="5" type="ORF">SAMN02745174_00522</name>
</gene>
<dbReference type="STRING" id="180163.SAMN02745174_00522"/>
<keyword evidence="2" id="KW-0548">Nucleotidyltransferase</keyword>
<keyword evidence="1" id="KW-0808">Transferase</keyword>
<reference evidence="5 6" key="1">
    <citation type="submission" date="2017-02" db="EMBL/GenBank/DDBJ databases">
        <authorList>
            <person name="Peterson S.W."/>
        </authorList>
    </citation>
    <scope>NUCLEOTIDE SEQUENCE [LARGE SCALE GENOMIC DNA]</scope>
    <source>
        <strain evidence="5 6">ATCC 700028</strain>
    </source>
</reference>
<evidence type="ECO:0000256" key="2">
    <source>
        <dbReference type="ARBA" id="ARBA00022695"/>
    </source>
</evidence>
<dbReference type="Gene3D" id="1.20.272.10">
    <property type="match status" value="1"/>
</dbReference>
<dbReference type="InterPro" id="IPR005790">
    <property type="entry name" value="DNA_polIII_delta"/>
</dbReference>
<dbReference type="RefSeq" id="WP_078693055.1">
    <property type="nucleotide sequence ID" value="NZ_FUWX01000005.1"/>
</dbReference>
<dbReference type="GO" id="GO:0009360">
    <property type="term" value="C:DNA polymerase III complex"/>
    <property type="evidence" value="ECO:0007669"/>
    <property type="project" value="TreeGrafter"/>
</dbReference>
<dbReference type="EMBL" id="FUWX01000005">
    <property type="protein sequence ID" value="SJZ44228.1"/>
    <property type="molecule type" value="Genomic_DNA"/>
</dbReference>
<dbReference type="GO" id="GO:0003677">
    <property type="term" value="F:DNA binding"/>
    <property type="evidence" value="ECO:0007669"/>
    <property type="project" value="InterPro"/>
</dbReference>
<organism evidence="5 6">
    <name type="scientific">Cetobacterium ceti</name>
    <dbReference type="NCBI Taxonomy" id="180163"/>
    <lineage>
        <taxon>Bacteria</taxon>
        <taxon>Fusobacteriati</taxon>
        <taxon>Fusobacteriota</taxon>
        <taxon>Fusobacteriia</taxon>
        <taxon>Fusobacteriales</taxon>
        <taxon>Fusobacteriaceae</taxon>
        <taxon>Cetobacterium</taxon>
    </lineage>
</organism>
<keyword evidence="3" id="KW-0235">DNA replication</keyword>
<dbReference type="PANTHER" id="PTHR34388">
    <property type="entry name" value="DNA POLYMERASE III SUBUNIT DELTA"/>
    <property type="match status" value="1"/>
</dbReference>
<sequence>MMYFLTGDIPLPMKYEELLKNIREKHPGIDEKIINVEENGEEKFLGILSINSMFAPRELVVLKGVEKIKKLDKFIESLDAFDISQKEIVFVYKEELDDYDRPTNRPVKKIMDIVGKRAKIILCRKELEKKGLHFYVEKELKISEYDSQRFCELIGEDYDKLKNEISKVKSFFRGEEFDLEKVLPILSINKEGNLKILMEKFLYEKKVEGLLEFLNREKEYMRFLYMLNEEIILLLKIKLLEKREVIRSTMSYKQFKENIYEGIKKYFRRERGDYIKEYPIFLKFSNLDKFKEDFLEEKIEEILFLEGNIKGGMVPEEISLEKFIGSFFKKC</sequence>
<evidence type="ECO:0000313" key="6">
    <source>
        <dbReference type="Proteomes" id="UP000191153"/>
    </source>
</evidence>
<protein>
    <submittedName>
        <fullName evidence="5">DNA polymerase III, delta subunit</fullName>
    </submittedName>
</protein>
<keyword evidence="4" id="KW-0239">DNA-directed DNA polymerase</keyword>
<dbReference type="Proteomes" id="UP000191153">
    <property type="component" value="Unassembled WGS sequence"/>
</dbReference>
<dbReference type="OrthoDB" id="85610at2"/>
<dbReference type="GO" id="GO:0006261">
    <property type="term" value="P:DNA-templated DNA replication"/>
    <property type="evidence" value="ECO:0007669"/>
    <property type="project" value="TreeGrafter"/>
</dbReference>
<dbReference type="PANTHER" id="PTHR34388:SF1">
    <property type="entry name" value="DNA POLYMERASE III SUBUNIT DELTA"/>
    <property type="match status" value="1"/>
</dbReference>
<dbReference type="AlphaFoldDB" id="A0A1T4KPE0"/>
<name>A0A1T4KPE0_9FUSO</name>
<accession>A0A1T4KPE0</accession>